<dbReference type="PIRSF" id="PIRSF000770">
    <property type="entry name" value="RNA_pol_sigma-SigE/K"/>
    <property type="match status" value="1"/>
</dbReference>
<dbReference type="InterPro" id="IPR007630">
    <property type="entry name" value="RNA_pol_sigma70_r4"/>
</dbReference>
<dbReference type="GO" id="GO:0006352">
    <property type="term" value="P:DNA-templated transcription initiation"/>
    <property type="evidence" value="ECO:0007669"/>
    <property type="project" value="InterPro"/>
</dbReference>
<dbReference type="Proteomes" id="UP000006695">
    <property type="component" value="Chromosome"/>
</dbReference>
<dbReference type="SUPFAM" id="SSF88659">
    <property type="entry name" value="Sigma3 and sigma4 domains of RNA polymerase sigma factors"/>
    <property type="match status" value="2"/>
</dbReference>
<dbReference type="CDD" id="cd06171">
    <property type="entry name" value="Sigma70_r4"/>
    <property type="match status" value="1"/>
</dbReference>
<gene>
    <name evidence="6" type="ordered locus">Gura_4108</name>
</gene>
<dbReference type="GO" id="GO:0003899">
    <property type="term" value="F:DNA-directed RNA polymerase activity"/>
    <property type="evidence" value="ECO:0007669"/>
    <property type="project" value="InterPro"/>
</dbReference>
<reference evidence="6 7" key="1">
    <citation type="submission" date="2007-05" db="EMBL/GenBank/DDBJ databases">
        <title>Complete sequence of Geobacter uraniireducens Rf4.</title>
        <authorList>
            <consortium name="US DOE Joint Genome Institute"/>
            <person name="Copeland A."/>
            <person name="Lucas S."/>
            <person name="Lapidus A."/>
            <person name="Barry K."/>
            <person name="Detter J.C."/>
            <person name="Glavina del Rio T."/>
            <person name="Hammon N."/>
            <person name="Israni S."/>
            <person name="Dalin E."/>
            <person name="Tice H."/>
            <person name="Pitluck S."/>
            <person name="Chertkov O."/>
            <person name="Brettin T."/>
            <person name="Bruce D."/>
            <person name="Han C."/>
            <person name="Schmutz J."/>
            <person name="Larimer F."/>
            <person name="Land M."/>
            <person name="Hauser L."/>
            <person name="Kyrpides N."/>
            <person name="Mikhailova N."/>
            <person name="Shelobolina E."/>
            <person name="Aklujkar M."/>
            <person name="Lovley D."/>
            <person name="Richardson P."/>
        </authorList>
    </citation>
    <scope>NUCLEOTIDE SEQUENCE [LARGE SCALE GENOMIC DNA]</scope>
    <source>
        <strain evidence="6 7">Rf4</strain>
    </source>
</reference>
<dbReference type="PRINTS" id="PR00046">
    <property type="entry name" value="SIGMA70FCT"/>
</dbReference>
<dbReference type="InterPro" id="IPR007624">
    <property type="entry name" value="RNA_pol_sigma70_r3"/>
</dbReference>
<keyword evidence="7" id="KW-1185">Reference proteome</keyword>
<dbReference type="PANTHER" id="PTHR30385:SF7">
    <property type="entry name" value="RNA POLYMERASE SIGMA FACTOR FLIA"/>
    <property type="match status" value="1"/>
</dbReference>
<evidence type="ECO:0000313" key="7">
    <source>
        <dbReference type="Proteomes" id="UP000006695"/>
    </source>
</evidence>
<dbReference type="STRING" id="351605.Gura_4108"/>
<dbReference type="PANTHER" id="PTHR30385">
    <property type="entry name" value="SIGMA FACTOR F FLAGELLAR"/>
    <property type="match status" value="1"/>
</dbReference>
<protein>
    <submittedName>
        <fullName evidence="6">RNA polymerase, sigma 28 subunit, SigD/FliA/WhiG</fullName>
        <ecNumber evidence="6">4.1.1.65</ecNumber>
    </submittedName>
</protein>
<dbReference type="InterPro" id="IPR007627">
    <property type="entry name" value="RNA_pol_sigma70_r2"/>
</dbReference>
<dbReference type="AlphaFoldDB" id="A5G8Y3"/>
<proteinExistence type="predicted"/>
<dbReference type="KEGG" id="gur:Gura_4108"/>
<keyword evidence="4" id="KW-0804">Transcription</keyword>
<dbReference type="PROSITE" id="PS00716">
    <property type="entry name" value="SIGMA70_2"/>
    <property type="match status" value="1"/>
</dbReference>
<name>A5G8Y3_GEOUR</name>
<evidence type="ECO:0000256" key="2">
    <source>
        <dbReference type="ARBA" id="ARBA00023082"/>
    </source>
</evidence>
<keyword evidence="1" id="KW-0805">Transcription regulation</keyword>
<organism evidence="6 7">
    <name type="scientific">Geotalea uraniireducens (strain Rf4)</name>
    <name type="common">Geobacter uraniireducens</name>
    <dbReference type="NCBI Taxonomy" id="351605"/>
    <lineage>
        <taxon>Bacteria</taxon>
        <taxon>Pseudomonadati</taxon>
        <taxon>Thermodesulfobacteriota</taxon>
        <taxon>Desulfuromonadia</taxon>
        <taxon>Geobacterales</taxon>
        <taxon>Geobacteraceae</taxon>
        <taxon>Geotalea</taxon>
    </lineage>
</organism>
<dbReference type="InterPro" id="IPR013325">
    <property type="entry name" value="RNA_pol_sigma_r2"/>
</dbReference>
<dbReference type="InterPro" id="IPR012845">
    <property type="entry name" value="RNA_pol_sigma_FliA_WhiG"/>
</dbReference>
<dbReference type="RefSeq" id="WP_011940887.1">
    <property type="nucleotide sequence ID" value="NC_009483.1"/>
</dbReference>
<dbReference type="EC" id="4.1.1.65" evidence="6"/>
<dbReference type="GO" id="GO:0016987">
    <property type="term" value="F:sigma factor activity"/>
    <property type="evidence" value="ECO:0007669"/>
    <property type="project" value="UniProtKB-KW"/>
</dbReference>
<dbReference type="Pfam" id="PF04545">
    <property type="entry name" value="Sigma70_r4"/>
    <property type="match status" value="1"/>
</dbReference>
<keyword evidence="3" id="KW-0238">DNA-binding</keyword>
<dbReference type="EMBL" id="CP000698">
    <property type="protein sequence ID" value="ABQ28251.1"/>
    <property type="molecule type" value="Genomic_DNA"/>
</dbReference>
<sequence length="251" mass="28713">MNCLLKAYEQEAQRAVIPDRDELVVSHLPLVKFLVDRIASALPPHLDRDDLRSAAVIGLISAAERFDPSRGVMFKTFAEQRIRGTIMDELRSQDWLTRSLRDKFKRLEREFSCLEQRLGRNPTSEEVAAAMGLELEGYFHLLEEIHFLSFVSLDDAWMDEDGSPLGLLDVLEDKGVESPQNQLIARQTVENLAEAIDGLPEKERIVITLYYYEELNLKEIGSVLSLTESRISQLHSQALLRLRGRMKLHKP</sequence>
<dbReference type="Pfam" id="PF04542">
    <property type="entry name" value="Sigma70_r2"/>
    <property type="match status" value="1"/>
</dbReference>
<keyword evidence="2" id="KW-0731">Sigma factor</keyword>
<keyword evidence="6" id="KW-0456">Lyase</keyword>
<evidence type="ECO:0000256" key="4">
    <source>
        <dbReference type="ARBA" id="ARBA00023163"/>
    </source>
</evidence>
<dbReference type="NCBIfam" id="NF005413">
    <property type="entry name" value="PRK06986.1"/>
    <property type="match status" value="1"/>
</dbReference>
<dbReference type="GO" id="GO:0003677">
    <property type="term" value="F:DNA binding"/>
    <property type="evidence" value="ECO:0007669"/>
    <property type="project" value="UniProtKB-KW"/>
</dbReference>
<dbReference type="Pfam" id="PF04539">
    <property type="entry name" value="Sigma70_r3"/>
    <property type="match status" value="1"/>
</dbReference>
<accession>A5G8Y3</accession>
<dbReference type="InterPro" id="IPR014284">
    <property type="entry name" value="RNA_pol_sigma-70_dom"/>
</dbReference>
<feature type="domain" description="RNA polymerase sigma-70" evidence="5">
    <location>
        <begin position="216"/>
        <end position="242"/>
    </location>
</feature>
<evidence type="ECO:0000259" key="5">
    <source>
        <dbReference type="PROSITE" id="PS00716"/>
    </source>
</evidence>
<dbReference type="SUPFAM" id="SSF88946">
    <property type="entry name" value="Sigma2 domain of RNA polymerase sigma factors"/>
    <property type="match status" value="1"/>
</dbReference>
<dbReference type="Gene3D" id="1.20.140.160">
    <property type="match status" value="1"/>
</dbReference>
<dbReference type="InterPro" id="IPR000943">
    <property type="entry name" value="RNA_pol_sigma70"/>
</dbReference>
<dbReference type="NCBIfam" id="TIGR02479">
    <property type="entry name" value="FliA_WhiG"/>
    <property type="match status" value="1"/>
</dbReference>
<dbReference type="HOGENOM" id="CLU_014793_8_1_7"/>
<dbReference type="InterPro" id="IPR013324">
    <property type="entry name" value="RNA_pol_sigma_r3/r4-like"/>
</dbReference>
<evidence type="ECO:0000256" key="3">
    <source>
        <dbReference type="ARBA" id="ARBA00023125"/>
    </source>
</evidence>
<dbReference type="OrthoDB" id="9799825at2"/>
<evidence type="ECO:0000313" key="6">
    <source>
        <dbReference type="EMBL" id="ABQ28251.1"/>
    </source>
</evidence>
<evidence type="ECO:0000256" key="1">
    <source>
        <dbReference type="ARBA" id="ARBA00023015"/>
    </source>
</evidence>
<dbReference type="NCBIfam" id="TIGR02937">
    <property type="entry name" value="sigma70-ECF"/>
    <property type="match status" value="1"/>
</dbReference>
<dbReference type="GO" id="GO:0004609">
    <property type="term" value="F:phosphatidylserine decarboxylase activity"/>
    <property type="evidence" value="ECO:0007669"/>
    <property type="project" value="UniProtKB-EC"/>
</dbReference>
<dbReference type="Gene3D" id="1.10.1740.10">
    <property type="match status" value="1"/>
</dbReference>